<dbReference type="PANTHER" id="PTHR43798">
    <property type="entry name" value="MONOACYLGLYCEROL LIPASE"/>
    <property type="match status" value="1"/>
</dbReference>
<evidence type="ECO:0000256" key="1">
    <source>
        <dbReference type="ARBA" id="ARBA00022801"/>
    </source>
</evidence>
<dbReference type="PATRIC" id="fig|123899.6.peg.662"/>
<reference evidence="3 4" key="1">
    <citation type="submission" date="2016-04" db="EMBL/GenBank/DDBJ databases">
        <authorList>
            <consortium name="Pathogen Informatics"/>
        </authorList>
    </citation>
    <scope>NUCLEOTIDE SEQUENCE [LARGE SCALE GENOMIC DNA]</scope>
    <source>
        <strain evidence="3 4">H044680328</strain>
    </source>
</reference>
<dbReference type="InterPro" id="IPR050266">
    <property type="entry name" value="AB_hydrolase_sf"/>
</dbReference>
<protein>
    <submittedName>
        <fullName evidence="3">3-oxoadipate enol-lactone hydrolase</fullName>
        <ecNumber evidence="3">3.1.1.10</ecNumber>
        <ecNumber evidence="3">3.1.1.24</ecNumber>
    </submittedName>
</protein>
<dbReference type="KEGG" id="btrm:SAMEA390648700689"/>
<dbReference type="GO" id="GO:0050357">
    <property type="term" value="F:tropinesterase activity"/>
    <property type="evidence" value="ECO:0007669"/>
    <property type="project" value="UniProtKB-EC"/>
</dbReference>
<evidence type="ECO:0000259" key="2">
    <source>
        <dbReference type="Pfam" id="PF12697"/>
    </source>
</evidence>
<dbReference type="STRING" id="123899.SAMEA3906487_00689"/>
<name>A0A157QH53_9BORD</name>
<accession>A0A157QH53</accession>
<dbReference type="Proteomes" id="UP000076825">
    <property type="component" value="Chromosome 1"/>
</dbReference>
<dbReference type="GO" id="GO:0047570">
    <property type="term" value="F:3-oxoadipate enol-lactonase activity"/>
    <property type="evidence" value="ECO:0007669"/>
    <property type="project" value="UniProtKB-EC"/>
</dbReference>
<dbReference type="EC" id="3.1.1.10" evidence="3"/>
<keyword evidence="1 3" id="KW-0378">Hydrolase</keyword>
<proteinExistence type="predicted"/>
<evidence type="ECO:0000313" key="4">
    <source>
        <dbReference type="Proteomes" id="UP000076825"/>
    </source>
</evidence>
<dbReference type="AlphaFoldDB" id="A0A157QH53"/>
<dbReference type="OrthoDB" id="9780765at2"/>
<dbReference type="PANTHER" id="PTHR43798:SF31">
    <property type="entry name" value="AB HYDROLASE SUPERFAMILY PROTEIN YCLE"/>
    <property type="match status" value="1"/>
</dbReference>
<keyword evidence="4" id="KW-1185">Reference proteome</keyword>
<dbReference type="Pfam" id="PF12697">
    <property type="entry name" value="Abhydrolase_6"/>
    <property type="match status" value="1"/>
</dbReference>
<organism evidence="3 4">
    <name type="scientific">Bordetella trematum</name>
    <dbReference type="NCBI Taxonomy" id="123899"/>
    <lineage>
        <taxon>Bacteria</taxon>
        <taxon>Pseudomonadati</taxon>
        <taxon>Pseudomonadota</taxon>
        <taxon>Betaproteobacteria</taxon>
        <taxon>Burkholderiales</taxon>
        <taxon>Alcaligenaceae</taxon>
        <taxon>Bordetella</taxon>
    </lineage>
</organism>
<dbReference type="SUPFAM" id="SSF53474">
    <property type="entry name" value="alpha/beta-Hydrolases"/>
    <property type="match status" value="1"/>
</dbReference>
<feature type="domain" description="AB hydrolase-1" evidence="2">
    <location>
        <begin position="16"/>
        <end position="241"/>
    </location>
</feature>
<evidence type="ECO:0000313" key="3">
    <source>
        <dbReference type="EMBL" id="SAI67313.1"/>
    </source>
</evidence>
<sequence>MSNSFHCVGNGPHTALVLHGWFGDAHAFAPMEPWLNGNAFRYLFMNYRGYGDRMHTPGACTIDEIAHDALALADALDIHRFSLVGHSMGGMAIERIATLAPDRVRALVAVAPVPCGGVRYDAPTRQFLEAAAREPEYRKAIIDRSTGMRLPDTWVAWKADYSAAHACPDAFGAYLSAWADTDFSDAITGTHPVKVLVGEHDPTFTAALMTRTYLRRYPRASLEILKNAGHYPMNETPLALVSAIESFLAGEAG</sequence>
<dbReference type="Gene3D" id="3.40.50.1820">
    <property type="entry name" value="alpha/beta hydrolase"/>
    <property type="match status" value="1"/>
</dbReference>
<dbReference type="eggNOG" id="COG1073">
    <property type="taxonomic scope" value="Bacteria"/>
</dbReference>
<dbReference type="EMBL" id="LT546645">
    <property type="protein sequence ID" value="SAI67313.1"/>
    <property type="molecule type" value="Genomic_DNA"/>
</dbReference>
<dbReference type="InterPro" id="IPR029058">
    <property type="entry name" value="AB_hydrolase_fold"/>
</dbReference>
<dbReference type="GeneID" id="56587905"/>
<dbReference type="RefSeq" id="WP_063492542.1">
    <property type="nucleotide sequence ID" value="NZ_CP016340.1"/>
</dbReference>
<dbReference type="InterPro" id="IPR000073">
    <property type="entry name" value="AB_hydrolase_1"/>
</dbReference>
<dbReference type="GO" id="GO:0016020">
    <property type="term" value="C:membrane"/>
    <property type="evidence" value="ECO:0007669"/>
    <property type="project" value="TreeGrafter"/>
</dbReference>
<dbReference type="EC" id="3.1.1.24" evidence="3"/>
<gene>
    <name evidence="3" type="ORF">SAMEA3906487_00689</name>
</gene>